<proteinExistence type="predicted"/>
<protein>
    <recommendedName>
        <fullName evidence="1">TfoX N-terminal domain-containing protein</fullName>
    </recommendedName>
</protein>
<name>H6N309_GORPV</name>
<dbReference type="eggNOG" id="COG3070">
    <property type="taxonomic scope" value="Bacteria"/>
</dbReference>
<dbReference type="SUPFAM" id="SSF159894">
    <property type="entry name" value="YgaC/TfoX-N like"/>
    <property type="match status" value="1"/>
</dbReference>
<evidence type="ECO:0000313" key="2">
    <source>
        <dbReference type="EMBL" id="AFA75988.1"/>
    </source>
</evidence>
<dbReference type="Proteomes" id="UP000009154">
    <property type="component" value="Chromosome"/>
</dbReference>
<reference evidence="2 3" key="1">
    <citation type="journal article" date="2012" name="Appl. Environ. Microbiol.">
        <title>Involvement of two latex-clearing proteins during rubber degradation and insights into the subsequent degradation pathway revealed by the genome sequence of Gordonia polyisoprenivorans strain VH2.</title>
        <authorList>
            <person name="Hiessl S."/>
            <person name="Schuldes J."/>
            <person name="Thurmer A."/>
            <person name="Halbsguth T."/>
            <person name="Broker D."/>
            <person name="Angelov A."/>
            <person name="Liebl W."/>
            <person name="Daniel R."/>
            <person name="Steinbuchel A."/>
        </authorList>
    </citation>
    <scope>NUCLEOTIDE SEQUENCE [LARGE SCALE GENOMIC DNA]</scope>
    <source>
        <strain evidence="3">DSM 44266 / VH2</strain>
    </source>
</reference>
<dbReference type="EMBL" id="CP003119">
    <property type="protein sequence ID" value="AFA75988.1"/>
    <property type="molecule type" value="Genomic_DNA"/>
</dbReference>
<sequence>MVACDDELAFRIRALLSGESNVDEKPMFGGLAFLINGNMALAASSRGGLMVRVPPEQTEVLLEYPHTEPMIMSGRETRGWLRVAGEGVRTERQLSRWVTLGSDYARKLPAKY</sequence>
<gene>
    <name evidence="2" type="ordered locus">GPOL_c49940</name>
</gene>
<dbReference type="AlphaFoldDB" id="H6N309"/>
<dbReference type="KEGG" id="gpo:GPOL_c49940"/>
<dbReference type="InterPro" id="IPR007076">
    <property type="entry name" value="TfoX_N"/>
</dbReference>
<organism evidence="2 3">
    <name type="scientific">Gordonia polyisoprenivorans (strain DSM 44266 / VH2)</name>
    <dbReference type="NCBI Taxonomy" id="1112204"/>
    <lineage>
        <taxon>Bacteria</taxon>
        <taxon>Bacillati</taxon>
        <taxon>Actinomycetota</taxon>
        <taxon>Actinomycetes</taxon>
        <taxon>Mycobacteriales</taxon>
        <taxon>Gordoniaceae</taxon>
        <taxon>Gordonia</taxon>
    </lineage>
</organism>
<accession>H6N309</accession>
<dbReference type="Gene3D" id="3.30.1460.30">
    <property type="entry name" value="YgaC/TfoX-N like chaperone"/>
    <property type="match status" value="1"/>
</dbReference>
<feature type="domain" description="TfoX N-terminal" evidence="1">
    <location>
        <begin position="15"/>
        <end position="101"/>
    </location>
</feature>
<evidence type="ECO:0000313" key="3">
    <source>
        <dbReference type="Proteomes" id="UP000009154"/>
    </source>
</evidence>
<dbReference type="STRING" id="1112204.GPOL_c49940"/>
<dbReference type="Pfam" id="PF04993">
    <property type="entry name" value="TfoX_N"/>
    <property type="match status" value="1"/>
</dbReference>
<keyword evidence="3" id="KW-1185">Reference proteome</keyword>
<dbReference type="HOGENOM" id="CLU_136016_4_1_11"/>
<evidence type="ECO:0000259" key="1">
    <source>
        <dbReference type="Pfam" id="PF04993"/>
    </source>
</evidence>